<feature type="domain" description="NAD(P)-binding" evidence="9">
    <location>
        <begin position="8"/>
        <end position="341"/>
    </location>
</feature>
<evidence type="ECO:0000256" key="2">
    <source>
        <dbReference type="ARBA" id="ARBA00001911"/>
    </source>
</evidence>
<dbReference type="InterPro" id="IPR016040">
    <property type="entry name" value="NAD(P)-bd_dom"/>
</dbReference>
<evidence type="ECO:0000256" key="3">
    <source>
        <dbReference type="ARBA" id="ARBA00007637"/>
    </source>
</evidence>
<evidence type="ECO:0000256" key="5">
    <source>
        <dbReference type="ARBA" id="ARBA00018569"/>
    </source>
</evidence>
<dbReference type="InterPro" id="IPR036291">
    <property type="entry name" value="NAD(P)-bd_dom_sf"/>
</dbReference>
<comment type="similarity">
    <text evidence="3 8">Belongs to the NAD(P)-dependent epimerase/dehydratase family.</text>
</comment>
<evidence type="ECO:0000313" key="10">
    <source>
        <dbReference type="EMBL" id="RNL18696.1"/>
    </source>
</evidence>
<dbReference type="PANTHER" id="PTHR43725">
    <property type="entry name" value="UDP-GLUCOSE 4-EPIMERASE"/>
    <property type="match status" value="1"/>
</dbReference>
<comment type="caution">
    <text evidence="10">The sequence shown here is derived from an EMBL/GenBank/DDBJ whole genome shotgun (WGS) entry which is preliminary data.</text>
</comment>
<dbReference type="PANTHER" id="PTHR43725:SF47">
    <property type="entry name" value="UDP-GLUCOSE 4-EPIMERASE"/>
    <property type="match status" value="1"/>
</dbReference>
<dbReference type="OrthoDB" id="9801785at2"/>
<comment type="cofactor">
    <cofactor evidence="2 8">
        <name>NAD(+)</name>
        <dbReference type="ChEBI" id="CHEBI:57540"/>
    </cofactor>
</comment>
<evidence type="ECO:0000313" key="11">
    <source>
        <dbReference type="Proteomes" id="UP000267368"/>
    </source>
</evidence>
<protein>
    <recommendedName>
        <fullName evidence="5 8">UDP-glucose 4-epimerase</fullName>
        <ecNumber evidence="4 8">5.1.3.2</ecNumber>
    </recommendedName>
</protein>
<dbReference type="GO" id="GO:0005829">
    <property type="term" value="C:cytosol"/>
    <property type="evidence" value="ECO:0007669"/>
    <property type="project" value="TreeGrafter"/>
</dbReference>
<accession>A0A3N0ADV2</accession>
<dbReference type="NCBIfam" id="NF007956">
    <property type="entry name" value="PRK10675.1"/>
    <property type="match status" value="1"/>
</dbReference>
<evidence type="ECO:0000259" key="9">
    <source>
        <dbReference type="Pfam" id="PF16363"/>
    </source>
</evidence>
<dbReference type="EC" id="5.1.3.2" evidence="4 8"/>
<keyword evidence="8" id="KW-0119">Carbohydrate metabolism</keyword>
<keyword evidence="6 8" id="KW-0520">NAD</keyword>
<comment type="pathway">
    <text evidence="8">Carbohydrate metabolism; galactose metabolism.</text>
</comment>
<dbReference type="PRINTS" id="PR01713">
    <property type="entry name" value="NUCEPIMERASE"/>
</dbReference>
<evidence type="ECO:0000256" key="4">
    <source>
        <dbReference type="ARBA" id="ARBA00013189"/>
    </source>
</evidence>
<dbReference type="SUPFAM" id="SSF51735">
    <property type="entry name" value="NAD(P)-binding Rossmann-fold domains"/>
    <property type="match status" value="1"/>
</dbReference>
<evidence type="ECO:0000256" key="1">
    <source>
        <dbReference type="ARBA" id="ARBA00000083"/>
    </source>
</evidence>
<reference evidence="11" key="1">
    <citation type="submission" date="2018-05" db="EMBL/GenBank/DDBJ databases">
        <title>Genome Sequencing of selected type strains of the family Eggerthellaceae.</title>
        <authorList>
            <person name="Danylec N."/>
            <person name="Stoll D.A."/>
            <person name="Doetsch A."/>
            <person name="Huch M."/>
        </authorList>
    </citation>
    <scope>NUCLEOTIDE SEQUENCE [LARGE SCALE GENOMIC DNA]</scope>
    <source>
        <strain evidence="11">DSM 17537</strain>
    </source>
</reference>
<dbReference type="AlphaFoldDB" id="A0A3N0ADV2"/>
<dbReference type="InterPro" id="IPR005886">
    <property type="entry name" value="UDP_G4E"/>
</dbReference>
<dbReference type="UniPathway" id="UPA00214"/>
<dbReference type="Gene3D" id="3.40.50.720">
    <property type="entry name" value="NAD(P)-binding Rossmann-like Domain"/>
    <property type="match status" value="1"/>
</dbReference>
<comment type="catalytic activity">
    <reaction evidence="1 8">
        <text>UDP-alpha-D-glucose = UDP-alpha-D-galactose</text>
        <dbReference type="Rhea" id="RHEA:22168"/>
        <dbReference type="ChEBI" id="CHEBI:58885"/>
        <dbReference type="ChEBI" id="CHEBI:66914"/>
        <dbReference type="EC" id="5.1.3.2"/>
    </reaction>
</comment>
<dbReference type="Proteomes" id="UP000267368">
    <property type="component" value="Unassembled WGS sequence"/>
</dbReference>
<organism evidence="10 11">
    <name type="scientific">Slackia faecicanis</name>
    <dbReference type="NCBI Taxonomy" id="255723"/>
    <lineage>
        <taxon>Bacteria</taxon>
        <taxon>Bacillati</taxon>
        <taxon>Actinomycetota</taxon>
        <taxon>Coriobacteriia</taxon>
        <taxon>Eggerthellales</taxon>
        <taxon>Eggerthellaceae</taxon>
        <taxon>Slackia</taxon>
    </lineage>
</organism>
<gene>
    <name evidence="10" type="primary">galE</name>
    <name evidence="10" type="ORF">DMP07_08260</name>
</gene>
<dbReference type="GO" id="GO:0006012">
    <property type="term" value="P:galactose metabolic process"/>
    <property type="evidence" value="ECO:0007669"/>
    <property type="project" value="UniProtKB-UniPathway"/>
</dbReference>
<sequence>MSEKKNILVTGGAGFIGSHTCIELLQAGYGVVVVDDLSNSSEKAVDRVRSIVADAAKEGKAPADAAESIVFYKENVLDRAALERIFDAHDIYGVIHFAGYKAVGESVEKPLEYYHNNLVNTLVLCDVMRERGCKNIVFSSSATVYGEPDSVPLSESAPKKPATNPYGWTKWMIEQILTDLSVADPAWNIVLLRYFNPIGAHESGLIGEDPKGIPNNLVPYVAQVAIGKLPAVRVFGNDYDTPDGTGVRDYIHVVDLARGHVAALNWMADKHGVEVVNLGTGKGSSVLDVVAAFSRACGRELPVDIQPRRAGDVAENYADPRKAEEVLGWKAEYDLDRMCADSWRWQSMNPNGYAE</sequence>
<dbReference type="RefSeq" id="WP_123198670.1">
    <property type="nucleotide sequence ID" value="NZ_QICB01000008.1"/>
</dbReference>
<dbReference type="Gene3D" id="3.90.25.10">
    <property type="entry name" value="UDP-galactose 4-epimerase, domain 1"/>
    <property type="match status" value="1"/>
</dbReference>
<keyword evidence="7 8" id="KW-0413">Isomerase</keyword>
<name>A0A3N0ADV2_9ACTN</name>
<dbReference type="EMBL" id="QICB01000008">
    <property type="protein sequence ID" value="RNL18696.1"/>
    <property type="molecule type" value="Genomic_DNA"/>
</dbReference>
<evidence type="ECO:0000256" key="8">
    <source>
        <dbReference type="RuleBase" id="RU366046"/>
    </source>
</evidence>
<dbReference type="Pfam" id="PF16363">
    <property type="entry name" value="GDP_Man_Dehyd"/>
    <property type="match status" value="1"/>
</dbReference>
<evidence type="ECO:0000256" key="7">
    <source>
        <dbReference type="ARBA" id="ARBA00023235"/>
    </source>
</evidence>
<keyword evidence="11" id="KW-1185">Reference proteome</keyword>
<evidence type="ECO:0000256" key="6">
    <source>
        <dbReference type="ARBA" id="ARBA00023027"/>
    </source>
</evidence>
<dbReference type="GO" id="GO:0003978">
    <property type="term" value="F:UDP-glucose 4-epimerase activity"/>
    <property type="evidence" value="ECO:0007669"/>
    <property type="project" value="UniProtKB-UniRule"/>
</dbReference>
<proteinExistence type="inferred from homology"/>
<comment type="subunit">
    <text evidence="8">Homodimer.</text>
</comment>
<dbReference type="CDD" id="cd05247">
    <property type="entry name" value="UDP_G4E_1_SDR_e"/>
    <property type="match status" value="1"/>
</dbReference>
<dbReference type="NCBIfam" id="TIGR01179">
    <property type="entry name" value="galE"/>
    <property type="match status" value="1"/>
</dbReference>